<comment type="subcellular location">
    <subcellularLocation>
        <location evidence="1">Nucleus</location>
    </subcellularLocation>
</comment>
<dbReference type="FunFam" id="3.30.160.60:FF:000446">
    <property type="entry name" value="Zinc finger protein"/>
    <property type="match status" value="1"/>
</dbReference>
<dbReference type="PROSITE" id="PS50097">
    <property type="entry name" value="BTB"/>
    <property type="match status" value="2"/>
</dbReference>
<reference evidence="15 16" key="1">
    <citation type="submission" date="2019-01" db="EMBL/GenBank/DDBJ databases">
        <title>Draft Genome and Complete Hox-Cluster Characterization of the Sterlet Sturgeon (Acipenser ruthenus).</title>
        <authorList>
            <person name="Wei Q."/>
        </authorList>
    </citation>
    <scope>NUCLEOTIDE SEQUENCE [LARGE SCALE GENOMIC DNA]</scope>
    <source>
        <strain evidence="15">WHYD16114868_AA</strain>
        <tissue evidence="15">Blood</tissue>
    </source>
</reference>
<keyword evidence="4" id="KW-0677">Repeat</keyword>
<feature type="domain" description="C2H2-type" evidence="14">
    <location>
        <begin position="647"/>
        <end position="675"/>
    </location>
</feature>
<feature type="domain" description="BTB" evidence="13">
    <location>
        <begin position="31"/>
        <end position="103"/>
    </location>
</feature>
<dbReference type="Gene3D" id="3.30.710.10">
    <property type="entry name" value="Potassium Channel Kv1.1, Chain A"/>
    <property type="match status" value="2"/>
</dbReference>
<feature type="domain" description="C2H2-type" evidence="14">
    <location>
        <begin position="821"/>
        <end position="848"/>
    </location>
</feature>
<evidence type="ECO:0000259" key="14">
    <source>
        <dbReference type="PROSITE" id="PS50157"/>
    </source>
</evidence>
<feature type="compositionally biased region" description="Basic and acidic residues" evidence="12">
    <location>
        <begin position="1203"/>
        <end position="1212"/>
    </location>
</feature>
<feature type="compositionally biased region" description="Acidic residues" evidence="12">
    <location>
        <begin position="1229"/>
        <end position="1238"/>
    </location>
</feature>
<dbReference type="GO" id="GO:0005654">
    <property type="term" value="C:nucleoplasm"/>
    <property type="evidence" value="ECO:0007669"/>
    <property type="project" value="TreeGrafter"/>
</dbReference>
<feature type="domain" description="C2H2-type" evidence="14">
    <location>
        <begin position="1547"/>
        <end position="1574"/>
    </location>
</feature>
<evidence type="ECO:0000256" key="5">
    <source>
        <dbReference type="ARBA" id="ARBA00022771"/>
    </source>
</evidence>
<feature type="compositionally biased region" description="Basic and acidic residues" evidence="12">
    <location>
        <begin position="1595"/>
        <end position="1609"/>
    </location>
</feature>
<feature type="domain" description="C2H2-type" evidence="14">
    <location>
        <begin position="905"/>
        <end position="932"/>
    </location>
</feature>
<evidence type="ECO:0000256" key="6">
    <source>
        <dbReference type="ARBA" id="ARBA00022833"/>
    </source>
</evidence>
<gene>
    <name evidence="15" type="ORF">EOD39_8827</name>
</gene>
<feature type="domain" description="C2H2-type" evidence="14">
    <location>
        <begin position="1463"/>
        <end position="1490"/>
    </location>
</feature>
<dbReference type="Pfam" id="PF00096">
    <property type="entry name" value="zf-C2H2"/>
    <property type="match status" value="15"/>
</dbReference>
<dbReference type="PANTHER" id="PTHR24399:SF23">
    <property type="entry name" value="C2H2-TYPE DOMAIN-CONTAINING PROTEIN"/>
    <property type="match status" value="1"/>
</dbReference>
<keyword evidence="3" id="KW-0479">Metal-binding</keyword>
<dbReference type="SUPFAM" id="SSF57667">
    <property type="entry name" value="beta-beta-alpha zinc fingers"/>
    <property type="match status" value="13"/>
</dbReference>
<evidence type="ECO:0000256" key="2">
    <source>
        <dbReference type="ARBA" id="ARBA00006991"/>
    </source>
</evidence>
<dbReference type="PROSITE" id="PS50157">
    <property type="entry name" value="ZINC_FINGER_C2H2_2"/>
    <property type="match status" value="25"/>
</dbReference>
<feature type="domain" description="C2H2-type" evidence="14">
    <location>
        <begin position="324"/>
        <end position="352"/>
    </location>
</feature>
<feature type="domain" description="C2H2-type" evidence="14">
    <location>
        <begin position="411"/>
        <end position="440"/>
    </location>
</feature>
<dbReference type="FunFam" id="3.30.160.60:FF:001818">
    <property type="entry name" value="GDNF-inducible zinc finger protein 1 isoform X1"/>
    <property type="match status" value="1"/>
</dbReference>
<feature type="compositionally biased region" description="Acidic residues" evidence="12">
    <location>
        <begin position="1252"/>
        <end position="1262"/>
    </location>
</feature>
<feature type="domain" description="C2H2-type" evidence="14">
    <location>
        <begin position="737"/>
        <end position="764"/>
    </location>
</feature>
<feature type="domain" description="C2H2-type" evidence="14">
    <location>
        <begin position="1491"/>
        <end position="1518"/>
    </location>
</feature>
<comment type="caution">
    <text evidence="15">The sequence shown here is derived from an EMBL/GenBank/DDBJ whole genome shotgun (WGS) entry which is preliminary data.</text>
</comment>
<dbReference type="PROSITE" id="PS00028">
    <property type="entry name" value="ZINC_FINGER_C2H2_1"/>
    <property type="match status" value="23"/>
</dbReference>
<dbReference type="FunFam" id="3.30.160.60:FF:000358">
    <property type="entry name" value="zinc finger protein 24"/>
    <property type="match status" value="1"/>
</dbReference>
<dbReference type="GO" id="GO:0002682">
    <property type="term" value="P:regulation of immune system process"/>
    <property type="evidence" value="ECO:0007669"/>
    <property type="project" value="TreeGrafter"/>
</dbReference>
<feature type="domain" description="C2H2-type" evidence="14">
    <location>
        <begin position="1289"/>
        <end position="1312"/>
    </location>
</feature>
<accession>A0A444U2H8</accession>
<evidence type="ECO:0000313" key="15">
    <source>
        <dbReference type="EMBL" id="RXM29382.1"/>
    </source>
</evidence>
<feature type="domain" description="C2H2-type" evidence="14">
    <location>
        <begin position="293"/>
        <end position="316"/>
    </location>
</feature>
<feature type="region of interest" description="Disordered" evidence="12">
    <location>
        <begin position="1587"/>
        <end position="1640"/>
    </location>
</feature>
<feature type="domain" description="C2H2-type" evidence="14">
    <location>
        <begin position="383"/>
        <end position="410"/>
    </location>
</feature>
<keyword evidence="5 11" id="KW-0863">Zinc-finger</keyword>
<feature type="domain" description="BTB" evidence="13">
    <location>
        <begin position="1018"/>
        <end position="1090"/>
    </location>
</feature>
<dbReference type="SMART" id="SM00225">
    <property type="entry name" value="BTB"/>
    <property type="match status" value="2"/>
</dbReference>
<evidence type="ECO:0000256" key="10">
    <source>
        <dbReference type="ARBA" id="ARBA00023242"/>
    </source>
</evidence>
<evidence type="ECO:0000256" key="8">
    <source>
        <dbReference type="ARBA" id="ARBA00023125"/>
    </source>
</evidence>
<comment type="similarity">
    <text evidence="2">Belongs to the krueppel C2H2-type zinc-finger protein family.</text>
</comment>
<feature type="compositionally biased region" description="Basic and acidic residues" evidence="12">
    <location>
        <begin position="1263"/>
        <end position="1284"/>
    </location>
</feature>
<evidence type="ECO:0000256" key="3">
    <source>
        <dbReference type="ARBA" id="ARBA00022723"/>
    </source>
</evidence>
<evidence type="ECO:0000256" key="4">
    <source>
        <dbReference type="ARBA" id="ARBA00022737"/>
    </source>
</evidence>
<feature type="domain" description="C2H2-type" evidence="14">
    <location>
        <begin position="707"/>
        <end position="735"/>
    </location>
</feature>
<keyword evidence="6" id="KW-0862">Zinc</keyword>
<dbReference type="EMBL" id="SCEB01215469">
    <property type="protein sequence ID" value="RXM29382.1"/>
    <property type="molecule type" value="Genomic_DNA"/>
</dbReference>
<dbReference type="FunFam" id="3.30.160.60:FF:001498">
    <property type="entry name" value="Zinc finger protein 404"/>
    <property type="match status" value="1"/>
</dbReference>
<evidence type="ECO:0000259" key="13">
    <source>
        <dbReference type="PROSITE" id="PS50097"/>
    </source>
</evidence>
<dbReference type="FunFam" id="3.30.160.60:FF:000759">
    <property type="entry name" value="zinc finger protein 16"/>
    <property type="match status" value="1"/>
</dbReference>
<evidence type="ECO:0000256" key="1">
    <source>
        <dbReference type="ARBA" id="ARBA00004123"/>
    </source>
</evidence>
<feature type="domain" description="C2H2-type" evidence="14">
    <location>
        <begin position="1320"/>
        <end position="1348"/>
    </location>
</feature>
<feature type="region of interest" description="Disordered" evidence="12">
    <location>
        <begin position="173"/>
        <end position="243"/>
    </location>
</feature>
<dbReference type="InterPro" id="IPR036236">
    <property type="entry name" value="Znf_C2H2_sf"/>
</dbReference>
<evidence type="ECO:0000313" key="16">
    <source>
        <dbReference type="Proteomes" id="UP000289886"/>
    </source>
</evidence>
<dbReference type="PANTHER" id="PTHR24399">
    <property type="entry name" value="ZINC FINGER AND BTB DOMAIN-CONTAINING"/>
    <property type="match status" value="1"/>
</dbReference>
<dbReference type="FunFam" id="3.30.160.60:FF:001563">
    <property type="entry name" value="GDNF inducible zinc finger protein 1"/>
    <property type="match status" value="1"/>
</dbReference>
<evidence type="ECO:0000256" key="11">
    <source>
        <dbReference type="PROSITE-ProRule" id="PRU00042"/>
    </source>
</evidence>
<feature type="domain" description="C2H2-type" evidence="14">
    <location>
        <begin position="1435"/>
        <end position="1462"/>
    </location>
</feature>
<dbReference type="FunFam" id="3.30.160.60:FF:004271">
    <property type="match status" value="1"/>
</dbReference>
<dbReference type="Pfam" id="PF13912">
    <property type="entry name" value="zf-C2H2_6"/>
    <property type="match status" value="1"/>
</dbReference>
<feature type="region of interest" description="Disordered" evidence="12">
    <location>
        <begin position="1153"/>
        <end position="1186"/>
    </location>
</feature>
<evidence type="ECO:0000256" key="7">
    <source>
        <dbReference type="ARBA" id="ARBA00023015"/>
    </source>
</evidence>
<feature type="compositionally biased region" description="Acidic residues" evidence="12">
    <location>
        <begin position="223"/>
        <end position="238"/>
    </location>
</feature>
<dbReference type="InterPro" id="IPR000210">
    <property type="entry name" value="BTB/POZ_dom"/>
</dbReference>
<feature type="domain" description="C2H2-type" evidence="14">
    <location>
        <begin position="765"/>
        <end position="792"/>
    </location>
</feature>
<organism evidence="15 16">
    <name type="scientific">Acipenser ruthenus</name>
    <name type="common">Sterlet sturgeon</name>
    <dbReference type="NCBI Taxonomy" id="7906"/>
    <lineage>
        <taxon>Eukaryota</taxon>
        <taxon>Metazoa</taxon>
        <taxon>Chordata</taxon>
        <taxon>Craniata</taxon>
        <taxon>Vertebrata</taxon>
        <taxon>Euteleostomi</taxon>
        <taxon>Actinopterygii</taxon>
        <taxon>Chondrostei</taxon>
        <taxon>Acipenseriformes</taxon>
        <taxon>Acipenseridae</taxon>
        <taxon>Acipenser</taxon>
    </lineage>
</organism>
<dbReference type="FunFam" id="3.30.160.60:FF:000709">
    <property type="entry name" value="GDNF-inducible zinc finger protein 1"/>
    <property type="match status" value="1"/>
</dbReference>
<feature type="domain" description="C2H2-type" evidence="14">
    <location>
        <begin position="849"/>
        <end position="876"/>
    </location>
</feature>
<keyword evidence="7" id="KW-0805">Transcription regulation</keyword>
<dbReference type="GO" id="GO:0001817">
    <property type="term" value="P:regulation of cytokine production"/>
    <property type="evidence" value="ECO:0007669"/>
    <property type="project" value="TreeGrafter"/>
</dbReference>
<feature type="compositionally biased region" description="Basic and acidic residues" evidence="12">
    <location>
        <begin position="188"/>
        <end position="197"/>
    </location>
</feature>
<dbReference type="GO" id="GO:0000978">
    <property type="term" value="F:RNA polymerase II cis-regulatory region sequence-specific DNA binding"/>
    <property type="evidence" value="ECO:0007669"/>
    <property type="project" value="TreeGrafter"/>
</dbReference>
<feature type="compositionally biased region" description="Acidic residues" evidence="12">
    <location>
        <begin position="589"/>
        <end position="605"/>
    </location>
</feature>
<keyword evidence="10" id="KW-0539">Nucleus</keyword>
<dbReference type="FunFam" id="3.30.160.60:FF:000690">
    <property type="entry name" value="Zinc finger protein 354C"/>
    <property type="match status" value="1"/>
</dbReference>
<dbReference type="GO" id="GO:0008270">
    <property type="term" value="F:zinc ion binding"/>
    <property type="evidence" value="ECO:0007669"/>
    <property type="project" value="UniProtKB-KW"/>
</dbReference>
<dbReference type="Pfam" id="PF00651">
    <property type="entry name" value="BTB"/>
    <property type="match status" value="2"/>
</dbReference>
<keyword evidence="8" id="KW-0238">DNA-binding</keyword>
<dbReference type="InterPro" id="IPR011333">
    <property type="entry name" value="SKP1/BTB/POZ_sf"/>
</dbReference>
<protein>
    <submittedName>
        <fullName evidence="15">GDNF-inducible zinc finger protein 1</fullName>
    </submittedName>
</protein>
<dbReference type="SMART" id="SM00355">
    <property type="entry name" value="ZnF_C2H2"/>
    <property type="match status" value="25"/>
</dbReference>
<feature type="compositionally biased region" description="Polar residues" evidence="12">
    <location>
        <begin position="201"/>
        <end position="218"/>
    </location>
</feature>
<feature type="region of interest" description="Disordered" evidence="12">
    <location>
        <begin position="521"/>
        <end position="634"/>
    </location>
</feature>
<feature type="region of interest" description="Disordered" evidence="12">
    <location>
        <begin position="487"/>
        <end position="507"/>
    </location>
</feature>
<feature type="domain" description="C2H2-type" evidence="14">
    <location>
        <begin position="1379"/>
        <end position="1406"/>
    </location>
</feature>
<dbReference type="FunFam" id="3.30.160.60:FF:000322">
    <property type="entry name" value="GDNF-inducible zinc finger protein 1"/>
    <property type="match status" value="1"/>
</dbReference>
<evidence type="ECO:0000256" key="9">
    <source>
        <dbReference type="ARBA" id="ARBA00023163"/>
    </source>
</evidence>
<dbReference type="FunFam" id="3.30.160.60:FF:003287">
    <property type="entry name" value="Zgc:113343"/>
    <property type="match status" value="1"/>
</dbReference>
<feature type="domain" description="C2H2-type" evidence="14">
    <location>
        <begin position="877"/>
        <end position="904"/>
    </location>
</feature>
<dbReference type="FunFam" id="3.30.160.60:FF:001485">
    <property type="entry name" value="Krueppel-related zinc finger protein"/>
    <property type="match status" value="1"/>
</dbReference>
<dbReference type="InterPro" id="IPR013087">
    <property type="entry name" value="Znf_C2H2_type"/>
</dbReference>
<feature type="domain" description="C2H2-type" evidence="14">
    <location>
        <begin position="793"/>
        <end position="820"/>
    </location>
</feature>
<dbReference type="FunFam" id="3.30.160.60:FF:002343">
    <property type="entry name" value="Zinc finger protein 33A"/>
    <property type="match status" value="3"/>
</dbReference>
<feature type="compositionally biased region" description="Polar residues" evidence="12">
    <location>
        <begin position="1216"/>
        <end position="1227"/>
    </location>
</feature>
<feature type="domain" description="C2H2-type" evidence="14">
    <location>
        <begin position="1519"/>
        <end position="1546"/>
    </location>
</feature>
<feature type="region of interest" description="Disordered" evidence="12">
    <location>
        <begin position="1203"/>
        <end position="1284"/>
    </location>
</feature>
<keyword evidence="16" id="KW-1185">Reference proteome</keyword>
<feature type="domain" description="C2H2-type" evidence="14">
    <location>
        <begin position="1349"/>
        <end position="1377"/>
    </location>
</feature>
<sequence length="1767" mass="200154">MESSRITMESKAAASNMLNALHSLYQFGYLCDVTVQTIQQGVHEEFSAHKAVLAASSNYFRELFVSEELSVAKSPTVALQDIYTEDFTSFLEFVYTARVEIQQEKLQRLKEVAEKLDCKDLLEVCNGFTVSERQDSKLASSSRAMTLRSKSPCLDQTSKIKSSAIKSILCDQTPKKSMQQIKPKPKLRKEAPTKEIGEDGASSNTMTSVTKSSDQNQSKTEESKDDEDVDNDGGDAGESDQNKMGCIKWMTPLDLNTRIVIRKVPEVKEEDCEGNTSLRRSLRNASSWLKETYTCDKCNETFKTVNKYQAHMGKEHGVNVVVKYSCDLCTQLFTNHQNLRQHRLTVHNDERRYSCKLCDKRFKRQKDINDHIRNVHEKKRSPQACPYCDKIISSKGGLTVHIRIHTGEKPYKCPDCPSSFAQKSSFNTHVSLNTFIMETPKNANISDKIFSTKLVMMTMRNMHLSGIERKPRPVYWKLVPPNEDSFFDKELSSNGPTCNPVDGNLKANCNKERKNVEEQKRLLNNVEKNNVGEKSSLPFNKESNDKKPVSSPSTEKLENEGDEKDGVGDDSGELNENGVKSDGGSSQVEVEETDEEDEYEADEASGGDSEHEEELKDVKGSQVKRKGRGTKLGAGTVLKPKGERYVIRCDKCDKQFTFRKKFVAHYEEAHQSRPEKFYKCDTCGKAFANYSCWKEHRACVHSDERQFACTLCNATFKRKRDVRAHYLRRHEGRYKRPLCSVCGKILSSRTALVFHMRTHTGEKPYQCSVCNGRFAQPSQLKLHVRSHTGEKPYICEVCGCCFSGKGKLDIHRRTHTGERLYKCDMCEKNFSTKQYLKCHKRCHLGAKPFKCEVCGKTFGLRASLAQHSKVHAETRPYFCDQCGKTFTQQGALRRHQRIHTGEKPYKCKACDRTFTDMSTLRRHVAVHDRKADWRSYAIDLTTKKDHNWSKIETLGGACIDDSPVNHDFTDMLEQAHQELEKHKKGRNMNNTVIELISETSSEALLNELHKLRLLGHLCDVTIQVEHQGVIEEFGAHRPVLAAASKYFKEQFLGEKAENGPVALVCLQDMQAADFASFLEFVYTARVEVEKDRVQKILEVAKALECCDLVETCSQVENIDGRAYHMQVKAEASLQPVCSELLIHLDGSCKGGMKTGLQSGKPADKAERKKEASKAVQAKSRRSSTRLAGRKVFVDIPKKKYTRTLKEEQRATEETSDVGSSGVGQSTPDAEMEEEEEVTGVEAESAQEKDFLDNDNQDVAEEGCNDHKSEMEEDHPKDLEESDKGKSEMFRCDTCQRDFQYEKSYLKHIQLSHGIIPVIIYRCDTCNQTFANRCNLKSHQRHVHSNERNFPCEICTKMFKRKKDVKRHVLQVHEGGGERHMCPQCGKSLSSKTALKLHERTHTGDKPYECPECETKFSQPSALKTHRRIHTGEKPFICDECGAKFTQNHMLIYHKRCHTGEKPFMCETCGKSFASKEYLKHHSRMHTGSKPFKCDVCARTFAQRNSLHQHLKVHTGERPYCCDQCGKQFTQLNALQRHHRIHTGEKPYMCRLCGRKFTDKSTVRRHTMIHDKETHWKNFLVILDSNSKKDPKRRMKQGDQTEFSKLHEESSSCSETMADQTEAAPEETRIESEQVPSATEWNSAGPAAITLVNQGASIATALSGFTVIHTDAAQHHLQAMVNIEHIGETNTQVVSLDNQVGITVPVCIPVLSQINNILTRSSATVQDPSSTAVPMPSEEPQLTVMHNVSIQAVEGTANNVNCIVPPEM</sequence>
<proteinExistence type="inferred from homology"/>
<dbReference type="Proteomes" id="UP000289886">
    <property type="component" value="Unassembled WGS sequence"/>
</dbReference>
<dbReference type="Gene3D" id="3.30.160.60">
    <property type="entry name" value="Classic Zinc Finger"/>
    <property type="match status" value="21"/>
</dbReference>
<feature type="compositionally biased region" description="Basic and acidic residues" evidence="12">
    <location>
        <begin position="555"/>
        <end position="567"/>
    </location>
</feature>
<dbReference type="GO" id="GO:0001227">
    <property type="term" value="F:DNA-binding transcription repressor activity, RNA polymerase II-specific"/>
    <property type="evidence" value="ECO:0007669"/>
    <property type="project" value="TreeGrafter"/>
</dbReference>
<feature type="domain" description="C2H2-type" evidence="14">
    <location>
        <begin position="678"/>
        <end position="706"/>
    </location>
</feature>
<name>A0A444U2H8_ACIRT</name>
<feature type="compositionally biased region" description="Basic and acidic residues" evidence="12">
    <location>
        <begin position="1161"/>
        <end position="1172"/>
    </location>
</feature>
<feature type="domain" description="C2H2-type" evidence="14">
    <location>
        <begin position="353"/>
        <end position="381"/>
    </location>
</feature>
<keyword evidence="9" id="KW-0804">Transcription</keyword>
<evidence type="ECO:0000256" key="12">
    <source>
        <dbReference type="SAM" id="MobiDB-lite"/>
    </source>
</evidence>
<dbReference type="SUPFAM" id="SSF54695">
    <property type="entry name" value="POZ domain"/>
    <property type="match status" value="2"/>
</dbReference>
<feature type="domain" description="C2H2-type" evidence="14">
    <location>
        <begin position="1407"/>
        <end position="1434"/>
    </location>
</feature>